<dbReference type="InterPro" id="IPR029058">
    <property type="entry name" value="AB_hydrolase_fold"/>
</dbReference>
<evidence type="ECO:0000313" key="3">
    <source>
        <dbReference type="EMBL" id="KAL0481314.1"/>
    </source>
</evidence>
<keyword evidence="4" id="KW-1185">Reference proteome</keyword>
<name>A0AAW2YW59_9EUKA</name>
<feature type="chain" id="PRO_5043475546" description="Peptidase S9 prolyl oligopeptidase catalytic domain-containing protein" evidence="1">
    <location>
        <begin position="20"/>
        <end position="942"/>
    </location>
</feature>
<feature type="signal peptide" evidence="1">
    <location>
        <begin position="1"/>
        <end position="19"/>
    </location>
</feature>
<sequence length="942" mass="105554">MKLSLQVLILLIIPSLLCSRWINDRTPQNFNFYDIPPITPRDNDIKPGFRNAEGEDLPTLPSTYHVIGPFPAGVREQGGDVLEAFGGVAEVYKQYLKNSSDLITYPSELADGGEVRWKSVSSTGGNVAITYEEKDGVRWQKLTESFGPSVIYFSGWAVGNITTKVSGEFLFSCIGCGGFYLNNKFVRADPYRTNQYWSLIQLSAGTTYTIYIPIKGYSQSNFQIGLCRVTFFDNTNDEITSTPGGIQPGGYFSTSNKQKLSGSYISIPLLNKSNKTFKNFQSRIIYADGSQSPTRVLFEPRIEPKHFQTIIIHLGEYINSESFKIELEANNLSQPYSINVTLPLIKESDPIRFSFLDADNSVQYAIALRPLQKCTSLPLARCPIIVTTHGAGSIPEWLLPHYPRQQHAWVLSSEGRGAYAYDWSGPQFINAATSLTALSHLTRTLYPDQLINKERILFTGHSMGGHGCFVTTTHLSDYAVAGACAAGWIRFENYLPFYTRTSYSFADNQLRSILESAIGDTSPDLYLENSKSIPLMVRTGGDDEDVNPYHSRRMARINDQLHARSNTTYVSEIPHKGHWFDEIVAGDVMQDFFTKHAGASSAVRPKTPIDFAVQTMTPSRFAGRGGIRILQSVIPYRLSKMKIKRSDDDHQWTIKTLNVKRFGFYEYDDRRERIGVPKRLVIDGDVVDRGVIGYLPHYMLCLNKVWSKCDDDDWYQSKQRSPSTYGPLVQILDGALVVVYGTLGSADERRVLSEHAHLISEKLAQQGRHSVTVIPDVEYSGSYFEHEKYNVILLGGARLNKISRDQVGNLPVVFETNGYGVGPYRFEGAGVGVVFLSRFLNNNVNISSHRIPFYFEKLNVEKSHALAVVVDGLDDQGFRLAFGLLPLGSGLTVPDFAVVTPDFKWKSYGGLAAAGYWGNDWEFDERSSYVDTTYVSKIVRLQ</sequence>
<accession>A0AAW2YW59</accession>
<evidence type="ECO:0000313" key="4">
    <source>
        <dbReference type="Proteomes" id="UP001431209"/>
    </source>
</evidence>
<dbReference type="Gene3D" id="3.40.50.1820">
    <property type="entry name" value="alpha/beta hydrolase"/>
    <property type="match status" value="1"/>
</dbReference>
<dbReference type="PANTHER" id="PTHR42972">
    <property type="entry name" value="TOL-PAL SYSTEM PROTEIN TOLB"/>
    <property type="match status" value="1"/>
</dbReference>
<organism evidence="3 4">
    <name type="scientific">Acrasis kona</name>
    <dbReference type="NCBI Taxonomy" id="1008807"/>
    <lineage>
        <taxon>Eukaryota</taxon>
        <taxon>Discoba</taxon>
        <taxon>Heterolobosea</taxon>
        <taxon>Tetramitia</taxon>
        <taxon>Eutetramitia</taxon>
        <taxon>Acrasidae</taxon>
        <taxon>Acrasis</taxon>
    </lineage>
</organism>
<dbReference type="PANTHER" id="PTHR42972:SF9">
    <property type="entry name" value="PEPTIDASE S9 PROLYL OLIGOPEPTIDASE CATALYTIC DOMAIN-CONTAINING PROTEIN"/>
    <property type="match status" value="1"/>
</dbReference>
<evidence type="ECO:0000259" key="2">
    <source>
        <dbReference type="Pfam" id="PF00326"/>
    </source>
</evidence>
<comment type="caution">
    <text evidence="3">The sequence shown here is derived from an EMBL/GenBank/DDBJ whole genome shotgun (WGS) entry which is preliminary data.</text>
</comment>
<evidence type="ECO:0000256" key="1">
    <source>
        <dbReference type="SAM" id="SignalP"/>
    </source>
</evidence>
<gene>
    <name evidence="3" type="ORF">AKO1_012754</name>
</gene>
<dbReference type="EMBL" id="JAOPGA020000749">
    <property type="protein sequence ID" value="KAL0481314.1"/>
    <property type="molecule type" value="Genomic_DNA"/>
</dbReference>
<proteinExistence type="predicted"/>
<dbReference type="Proteomes" id="UP001431209">
    <property type="component" value="Unassembled WGS sequence"/>
</dbReference>
<dbReference type="InterPro" id="IPR001375">
    <property type="entry name" value="Peptidase_S9_cat"/>
</dbReference>
<reference evidence="3 4" key="1">
    <citation type="submission" date="2024-03" db="EMBL/GenBank/DDBJ databases">
        <title>The Acrasis kona genome and developmental transcriptomes reveal deep origins of eukaryotic multicellular pathways.</title>
        <authorList>
            <person name="Sheikh S."/>
            <person name="Fu C.-J."/>
            <person name="Brown M.W."/>
            <person name="Baldauf S.L."/>
        </authorList>
    </citation>
    <scope>NUCLEOTIDE SEQUENCE [LARGE SCALE GENOMIC DNA]</scope>
    <source>
        <strain evidence="3 4">ATCC MYA-3509</strain>
    </source>
</reference>
<keyword evidence="1" id="KW-0732">Signal</keyword>
<feature type="domain" description="Peptidase S9 prolyl oligopeptidase catalytic" evidence="2">
    <location>
        <begin position="445"/>
        <end position="581"/>
    </location>
</feature>
<dbReference type="Pfam" id="PF00326">
    <property type="entry name" value="Peptidase_S9"/>
    <property type="match status" value="1"/>
</dbReference>
<protein>
    <recommendedName>
        <fullName evidence="2">Peptidase S9 prolyl oligopeptidase catalytic domain-containing protein</fullName>
    </recommendedName>
</protein>
<dbReference type="AlphaFoldDB" id="A0AAW2YW59"/>
<dbReference type="SUPFAM" id="SSF53474">
    <property type="entry name" value="alpha/beta-Hydrolases"/>
    <property type="match status" value="1"/>
</dbReference>